<evidence type="ECO:0000313" key="9">
    <source>
        <dbReference type="Proteomes" id="UP000317369"/>
    </source>
</evidence>
<dbReference type="Pfam" id="PF00348">
    <property type="entry name" value="polyprenyl_synt"/>
    <property type="match status" value="1"/>
</dbReference>
<dbReference type="GO" id="GO:0046872">
    <property type="term" value="F:metal ion binding"/>
    <property type="evidence" value="ECO:0007669"/>
    <property type="project" value="UniProtKB-KW"/>
</dbReference>
<keyword evidence="6" id="KW-0414">Isoprene biosynthesis</keyword>
<dbReference type="RefSeq" id="WP_200761522.1">
    <property type="nucleotide sequence ID" value="NZ_CP036425.1"/>
</dbReference>
<keyword evidence="4" id="KW-0479">Metal-binding</keyword>
<dbReference type="GO" id="GO:0005737">
    <property type="term" value="C:cytoplasm"/>
    <property type="evidence" value="ECO:0007669"/>
    <property type="project" value="UniProtKB-ARBA"/>
</dbReference>
<evidence type="ECO:0000256" key="1">
    <source>
        <dbReference type="ARBA" id="ARBA00001946"/>
    </source>
</evidence>
<dbReference type="SUPFAM" id="SSF48576">
    <property type="entry name" value="Terpenoid synthases"/>
    <property type="match status" value="1"/>
</dbReference>
<evidence type="ECO:0000256" key="2">
    <source>
        <dbReference type="ARBA" id="ARBA00006706"/>
    </source>
</evidence>
<dbReference type="Gene3D" id="1.10.600.10">
    <property type="entry name" value="Farnesyl Diphosphate Synthase"/>
    <property type="match status" value="1"/>
</dbReference>
<dbReference type="SFLD" id="SFLDG01017">
    <property type="entry name" value="Polyprenyl_Transferase_Like"/>
    <property type="match status" value="1"/>
</dbReference>
<evidence type="ECO:0000313" key="8">
    <source>
        <dbReference type="EMBL" id="QDU32668.1"/>
    </source>
</evidence>
<dbReference type="KEGG" id="pcor:KS4_07020"/>
<dbReference type="NCBIfam" id="NF045485">
    <property type="entry name" value="FPPsyn"/>
    <property type="match status" value="1"/>
</dbReference>
<dbReference type="InterPro" id="IPR008949">
    <property type="entry name" value="Isoprenoid_synthase_dom_sf"/>
</dbReference>
<evidence type="ECO:0000256" key="3">
    <source>
        <dbReference type="ARBA" id="ARBA00022679"/>
    </source>
</evidence>
<keyword evidence="3 7" id="KW-0808">Transferase</keyword>
<evidence type="ECO:0000256" key="7">
    <source>
        <dbReference type="RuleBase" id="RU004466"/>
    </source>
</evidence>
<dbReference type="InterPro" id="IPR000092">
    <property type="entry name" value="Polyprenyl_synt"/>
</dbReference>
<dbReference type="PANTHER" id="PTHR43281:SF1">
    <property type="entry name" value="FARNESYL DIPHOSPHATE SYNTHASE"/>
    <property type="match status" value="1"/>
</dbReference>
<protein>
    <submittedName>
        <fullName evidence="8">Farnesyl diphosphate synthase</fullName>
        <ecNumber evidence="8">2.5.1.10</ecNumber>
    </submittedName>
</protein>
<evidence type="ECO:0000256" key="6">
    <source>
        <dbReference type="ARBA" id="ARBA00023229"/>
    </source>
</evidence>
<dbReference type="Proteomes" id="UP000317369">
    <property type="component" value="Chromosome"/>
</dbReference>
<name>A0A517YR18_9BACT</name>
<dbReference type="GO" id="GO:0016114">
    <property type="term" value="P:terpenoid biosynthetic process"/>
    <property type="evidence" value="ECO:0007669"/>
    <property type="project" value="UniProtKB-ARBA"/>
</dbReference>
<dbReference type="PROSITE" id="PS00723">
    <property type="entry name" value="POLYPRENYL_SYNTHASE_1"/>
    <property type="match status" value="1"/>
</dbReference>
<evidence type="ECO:0000256" key="5">
    <source>
        <dbReference type="ARBA" id="ARBA00022842"/>
    </source>
</evidence>
<evidence type="ECO:0000256" key="4">
    <source>
        <dbReference type="ARBA" id="ARBA00022723"/>
    </source>
</evidence>
<dbReference type="FunFam" id="1.10.600.10:FF:000001">
    <property type="entry name" value="Geranylgeranyl diphosphate synthase"/>
    <property type="match status" value="1"/>
</dbReference>
<dbReference type="PROSITE" id="PS00444">
    <property type="entry name" value="POLYPRENYL_SYNTHASE_2"/>
    <property type="match status" value="1"/>
</dbReference>
<dbReference type="InterPro" id="IPR033749">
    <property type="entry name" value="Polyprenyl_synt_CS"/>
</dbReference>
<gene>
    <name evidence="8" type="ORF">KS4_07020</name>
</gene>
<organism evidence="8 9">
    <name type="scientific">Poriferisphaera corsica</name>
    <dbReference type="NCBI Taxonomy" id="2528020"/>
    <lineage>
        <taxon>Bacteria</taxon>
        <taxon>Pseudomonadati</taxon>
        <taxon>Planctomycetota</taxon>
        <taxon>Phycisphaerae</taxon>
        <taxon>Phycisphaerales</taxon>
        <taxon>Phycisphaeraceae</taxon>
        <taxon>Poriferisphaera</taxon>
    </lineage>
</organism>
<comment type="similarity">
    <text evidence="2 7">Belongs to the FPP/GGPP synthase family.</text>
</comment>
<dbReference type="AlphaFoldDB" id="A0A517YR18"/>
<reference evidence="8 9" key="1">
    <citation type="submission" date="2019-02" db="EMBL/GenBank/DDBJ databases">
        <title>Deep-cultivation of Planctomycetes and their phenomic and genomic characterization uncovers novel biology.</title>
        <authorList>
            <person name="Wiegand S."/>
            <person name="Jogler M."/>
            <person name="Boedeker C."/>
            <person name="Pinto D."/>
            <person name="Vollmers J."/>
            <person name="Rivas-Marin E."/>
            <person name="Kohn T."/>
            <person name="Peeters S.H."/>
            <person name="Heuer A."/>
            <person name="Rast P."/>
            <person name="Oberbeckmann S."/>
            <person name="Bunk B."/>
            <person name="Jeske O."/>
            <person name="Meyerdierks A."/>
            <person name="Storesund J.E."/>
            <person name="Kallscheuer N."/>
            <person name="Luecker S."/>
            <person name="Lage O.M."/>
            <person name="Pohl T."/>
            <person name="Merkel B.J."/>
            <person name="Hornburger P."/>
            <person name="Mueller R.-W."/>
            <person name="Bruemmer F."/>
            <person name="Labrenz M."/>
            <person name="Spormann A.M."/>
            <person name="Op den Camp H."/>
            <person name="Overmann J."/>
            <person name="Amann R."/>
            <person name="Jetten M.S.M."/>
            <person name="Mascher T."/>
            <person name="Medema M.H."/>
            <person name="Devos D.P."/>
            <person name="Kaster A.-K."/>
            <person name="Ovreas L."/>
            <person name="Rohde M."/>
            <person name="Galperin M.Y."/>
            <person name="Jogler C."/>
        </authorList>
    </citation>
    <scope>NUCLEOTIDE SEQUENCE [LARGE SCALE GENOMIC DNA]</scope>
    <source>
        <strain evidence="8 9">KS4</strain>
    </source>
</reference>
<dbReference type="SFLD" id="SFLDS00005">
    <property type="entry name" value="Isoprenoid_Synthase_Type_I"/>
    <property type="match status" value="1"/>
</dbReference>
<keyword evidence="9" id="KW-1185">Reference proteome</keyword>
<dbReference type="CDD" id="cd00685">
    <property type="entry name" value="Trans_IPPS_HT"/>
    <property type="match status" value="1"/>
</dbReference>
<comment type="cofactor">
    <cofactor evidence="1">
        <name>Mg(2+)</name>
        <dbReference type="ChEBI" id="CHEBI:18420"/>
    </cofactor>
</comment>
<dbReference type="EMBL" id="CP036425">
    <property type="protein sequence ID" value="QDU32668.1"/>
    <property type="molecule type" value="Genomic_DNA"/>
</dbReference>
<keyword evidence="5" id="KW-0460">Magnesium</keyword>
<accession>A0A517YR18</accession>
<dbReference type="EC" id="2.5.1.10" evidence="8"/>
<sequence>MATDETSMKDIDIKSITNVAADVEQYLIDFLDSRPLPNNLREACKYALLGGGKRLRPVLVIQSALAVGGSLQNALPPAAAIEMIHAFSLVHDDLPAMDDDDLRRGRPTLHKHTDEAMAILAGDALMGLAFELITTKIADSTLATRIVAELATGNNNMIAGQIYDTLPDFEDGVESLERLVTIHKNKTGALLRASCRMGAMTAGANDKQINDLTQYADAIGLMFQVVDDVLDVTQTTEQLGKTAGKDVEQDKMTYPALMGLDKSRDEIERLHAESIQALAGFGESADALRHLSDYMAVRQH</sequence>
<proteinExistence type="inferred from homology"/>
<dbReference type="PANTHER" id="PTHR43281">
    <property type="entry name" value="FARNESYL DIPHOSPHATE SYNTHASE"/>
    <property type="match status" value="1"/>
</dbReference>
<dbReference type="InterPro" id="IPR053378">
    <property type="entry name" value="Prenyl_diphosphate_synthase"/>
</dbReference>
<dbReference type="GO" id="GO:0004337">
    <property type="term" value="F:(2E,6E)-farnesyl diphosphate synthase activity"/>
    <property type="evidence" value="ECO:0007669"/>
    <property type="project" value="UniProtKB-EC"/>
</dbReference>